<reference evidence="1 2" key="1">
    <citation type="submission" date="2015-08" db="EMBL/GenBank/DDBJ databases">
        <title>Draft genome sequence of cellulolytic and xylanolytic Paenibacillus sp. A59, isolated from a decaying forest soil from Patagonia, Argentina.</title>
        <authorList>
            <person name="Ghio S."/>
            <person name="Caceres A.M."/>
            <person name="Talia P."/>
            <person name="Grasso D."/>
            <person name="Campos E."/>
        </authorList>
    </citation>
    <scope>NUCLEOTIDE SEQUENCE [LARGE SCALE GENOMIC DNA]</scope>
    <source>
        <strain evidence="1 2">A59</strain>
    </source>
</reference>
<comment type="caution">
    <text evidence="1">The sequence shown here is derived from an EMBL/GenBank/DDBJ whole genome shotgun (WGS) entry which is preliminary data.</text>
</comment>
<name>A0A0N0UHR1_9BACL</name>
<protein>
    <recommendedName>
        <fullName evidence="3">DUF2642 domain-containing protein</fullName>
    </recommendedName>
</protein>
<proteinExistence type="predicted"/>
<dbReference type="PATRIC" id="fig|1705561.3.peg.3132"/>
<dbReference type="InterPro" id="IPR020139">
    <property type="entry name" value="DUF2642"/>
</dbReference>
<dbReference type="Pfam" id="PF10842">
    <property type="entry name" value="DUF2642"/>
    <property type="match status" value="1"/>
</dbReference>
<evidence type="ECO:0000313" key="2">
    <source>
        <dbReference type="Proteomes" id="UP000037688"/>
    </source>
</evidence>
<keyword evidence="2" id="KW-1185">Reference proteome</keyword>
<gene>
    <name evidence="1" type="ORF">AMS66_15355</name>
</gene>
<organism evidence="1 2">
    <name type="scientific">Paenibacillus xylanivorans</name>
    <dbReference type="NCBI Taxonomy" id="1705561"/>
    <lineage>
        <taxon>Bacteria</taxon>
        <taxon>Bacillati</taxon>
        <taxon>Bacillota</taxon>
        <taxon>Bacilli</taxon>
        <taxon>Bacillales</taxon>
        <taxon>Paenibacillaceae</taxon>
        <taxon>Paenibacillus</taxon>
    </lineage>
</organism>
<dbReference type="Proteomes" id="UP000037688">
    <property type="component" value="Unassembled WGS sequence"/>
</dbReference>
<accession>A0A0N0UHR1</accession>
<sequence length="83" mass="9602">MMHHPMANSHYVPHMPHNIVVHPVDHCVVESLMSLVGKVVILETTRGRLDGCVVTVKHDHVVLEERNRKFFVRIAEIVWIMTE</sequence>
<dbReference type="EMBL" id="LITU01000060">
    <property type="protein sequence ID" value="KOY15584.1"/>
    <property type="molecule type" value="Genomic_DNA"/>
</dbReference>
<dbReference type="OrthoDB" id="2439488at2"/>
<evidence type="ECO:0000313" key="1">
    <source>
        <dbReference type="EMBL" id="KOY15584.1"/>
    </source>
</evidence>
<dbReference type="AlphaFoldDB" id="A0A0N0UHR1"/>
<evidence type="ECO:0008006" key="3">
    <source>
        <dbReference type="Google" id="ProtNLM"/>
    </source>
</evidence>